<feature type="domain" description="Halobacterial output" evidence="1">
    <location>
        <begin position="15"/>
        <end position="91"/>
    </location>
</feature>
<dbReference type="Pfam" id="PF18545">
    <property type="entry name" value="HalOD1"/>
    <property type="match status" value="1"/>
</dbReference>
<evidence type="ECO:0000259" key="1">
    <source>
        <dbReference type="Pfam" id="PF18545"/>
    </source>
</evidence>
<evidence type="ECO:0000313" key="3">
    <source>
        <dbReference type="Proteomes" id="UP000663203"/>
    </source>
</evidence>
<dbReference type="AlphaFoldDB" id="A0A8A2V8R3"/>
<proteinExistence type="predicted"/>
<accession>A0A8A2V8R3</accession>
<dbReference type="EMBL" id="CP071462">
    <property type="protein sequence ID" value="QSW98293.1"/>
    <property type="molecule type" value="Genomic_DNA"/>
</dbReference>
<name>A0A8A2V8R3_9EURY</name>
<protein>
    <recommendedName>
        <fullName evidence="1">Halobacterial output domain-containing protein</fullName>
    </recommendedName>
</protein>
<keyword evidence="3" id="KW-1185">Reference proteome</keyword>
<dbReference type="Proteomes" id="UP000663203">
    <property type="component" value="Chromosome"/>
</dbReference>
<reference evidence="2 3" key="1">
    <citation type="submission" date="2021-03" db="EMBL/GenBank/DDBJ databases">
        <title>Haloterrigena longa sp. nov. and Haloterrigena limicola sp. nov., extremely halophilic archaea isolated from a salt lake.</title>
        <authorList>
            <person name="Henglin C."/>
        </authorList>
    </citation>
    <scope>NUCLEOTIDE SEQUENCE [LARGE SCALE GENOMIC DNA]</scope>
    <source>
        <strain evidence="2 3">KZCA68</strain>
    </source>
</reference>
<gene>
    <name evidence="2" type="ORF">J0X25_12905</name>
</gene>
<dbReference type="InterPro" id="IPR040624">
    <property type="entry name" value="HalOD1"/>
</dbReference>
<sequence length="95" mass="10173">MTDGDGDSVDSWCRKTPSQTVIEAVAAAEDVSPAELRPPTYESLYAVVDPEALDALFAQRGDGTPRPGGELSFRFCEYEVTIESDGSVSVDESPD</sequence>
<dbReference type="GeneID" id="63188220"/>
<evidence type="ECO:0000313" key="2">
    <source>
        <dbReference type="EMBL" id="QSW98293.1"/>
    </source>
</evidence>
<organism evidence="2 3">
    <name type="scientific">Haloterrigena alkaliphila</name>
    <dbReference type="NCBI Taxonomy" id="2816475"/>
    <lineage>
        <taxon>Archaea</taxon>
        <taxon>Methanobacteriati</taxon>
        <taxon>Methanobacteriota</taxon>
        <taxon>Stenosarchaea group</taxon>
        <taxon>Halobacteria</taxon>
        <taxon>Halobacteriales</taxon>
        <taxon>Natrialbaceae</taxon>
        <taxon>Haloterrigena</taxon>
    </lineage>
</organism>
<dbReference type="KEGG" id="hakz:J0X25_12905"/>
<dbReference type="RefSeq" id="WP_207287903.1">
    <property type="nucleotide sequence ID" value="NZ_CP071462.1"/>
</dbReference>